<dbReference type="EMBL" id="ASHM01003822">
    <property type="protein sequence ID" value="PNY10438.1"/>
    <property type="molecule type" value="Genomic_DNA"/>
</dbReference>
<accession>A0A2K3P576</accession>
<evidence type="ECO:0000313" key="12">
    <source>
        <dbReference type="Proteomes" id="UP000236291"/>
    </source>
</evidence>
<dbReference type="GO" id="GO:0005744">
    <property type="term" value="C:TIM23 mitochondrial import inner membrane translocase complex"/>
    <property type="evidence" value="ECO:0007669"/>
    <property type="project" value="TreeGrafter"/>
</dbReference>
<dbReference type="STRING" id="57577.A0A2K3P576"/>
<evidence type="ECO:0000256" key="7">
    <source>
        <dbReference type="ARBA" id="ARBA00022989"/>
    </source>
</evidence>
<name>A0A2K3P576_TRIPR</name>
<evidence type="ECO:0000256" key="3">
    <source>
        <dbReference type="ARBA" id="ARBA00022448"/>
    </source>
</evidence>
<keyword evidence="8" id="KW-0811">Translocation</keyword>
<keyword evidence="10" id="KW-0472">Membrane</keyword>
<protein>
    <submittedName>
        <fullName evidence="11">Mitochondrial import inner membrane translocase subunit TIM17-2-like protein</fullName>
    </submittedName>
</protein>
<proteinExistence type="inferred from homology"/>
<comment type="subcellular location">
    <subcellularLocation>
        <location evidence="1">Mitochondrion inner membrane</location>
        <topology evidence="1">Multi-pass membrane protein</topology>
    </subcellularLocation>
</comment>
<evidence type="ECO:0000256" key="2">
    <source>
        <dbReference type="ARBA" id="ARBA00008444"/>
    </source>
</evidence>
<evidence type="ECO:0000313" key="11">
    <source>
        <dbReference type="EMBL" id="PNY10438.1"/>
    </source>
</evidence>
<dbReference type="Pfam" id="PF02466">
    <property type="entry name" value="Tim17"/>
    <property type="match status" value="1"/>
</dbReference>
<dbReference type="ExpressionAtlas" id="A0A2K3P576">
    <property type="expression patterns" value="baseline"/>
</dbReference>
<dbReference type="Proteomes" id="UP000236291">
    <property type="component" value="Unassembled WGS sequence"/>
</dbReference>
<comment type="caution">
    <text evidence="11">The sequence shown here is derived from an EMBL/GenBank/DDBJ whole genome shotgun (WGS) entry which is preliminary data.</text>
</comment>
<evidence type="ECO:0000256" key="10">
    <source>
        <dbReference type="ARBA" id="ARBA00023136"/>
    </source>
</evidence>
<keyword evidence="3" id="KW-0813">Transport</keyword>
<evidence type="ECO:0000256" key="1">
    <source>
        <dbReference type="ARBA" id="ARBA00004448"/>
    </source>
</evidence>
<organism evidence="11 12">
    <name type="scientific">Trifolium pratense</name>
    <name type="common">Red clover</name>
    <dbReference type="NCBI Taxonomy" id="57577"/>
    <lineage>
        <taxon>Eukaryota</taxon>
        <taxon>Viridiplantae</taxon>
        <taxon>Streptophyta</taxon>
        <taxon>Embryophyta</taxon>
        <taxon>Tracheophyta</taxon>
        <taxon>Spermatophyta</taxon>
        <taxon>Magnoliopsida</taxon>
        <taxon>eudicotyledons</taxon>
        <taxon>Gunneridae</taxon>
        <taxon>Pentapetalae</taxon>
        <taxon>rosids</taxon>
        <taxon>fabids</taxon>
        <taxon>Fabales</taxon>
        <taxon>Fabaceae</taxon>
        <taxon>Papilionoideae</taxon>
        <taxon>50 kb inversion clade</taxon>
        <taxon>NPAAA clade</taxon>
        <taxon>Hologalegina</taxon>
        <taxon>IRL clade</taxon>
        <taxon>Trifolieae</taxon>
        <taxon>Trifolium</taxon>
    </lineage>
</organism>
<comment type="similarity">
    <text evidence="2">Belongs to the Tim17/Tim22/Tim23 family.</text>
</comment>
<keyword evidence="5" id="KW-0999">Mitochondrion inner membrane</keyword>
<keyword evidence="7" id="KW-1133">Transmembrane helix</keyword>
<evidence type="ECO:0000256" key="8">
    <source>
        <dbReference type="ARBA" id="ARBA00023010"/>
    </source>
</evidence>
<keyword evidence="6" id="KW-0653">Protein transport</keyword>
<dbReference type="PANTHER" id="PTHR10485">
    <property type="entry name" value="MITOCHONDRIAL IMPORT INNER MEMBRANE TRANSLOCASE SUBUNIT TIM-17"/>
    <property type="match status" value="1"/>
</dbReference>
<reference evidence="11 12" key="2">
    <citation type="journal article" date="2017" name="Front. Plant Sci.">
        <title>Gene Classification and Mining of Molecular Markers Useful in Red Clover (Trifolium pratense) Breeding.</title>
        <authorList>
            <person name="Istvanek J."/>
            <person name="Dluhosova J."/>
            <person name="Dluhos P."/>
            <person name="Patkova L."/>
            <person name="Nedelnik J."/>
            <person name="Repkova J."/>
        </authorList>
    </citation>
    <scope>NUCLEOTIDE SEQUENCE [LARGE SCALE GENOMIC DNA]</scope>
    <source>
        <strain evidence="12">cv. Tatra</strain>
        <tissue evidence="11">Young leaves</tissue>
    </source>
</reference>
<dbReference type="PANTHER" id="PTHR10485:SF0">
    <property type="entry name" value="AT05822P-RELATED"/>
    <property type="match status" value="1"/>
</dbReference>
<reference evidence="11 12" key="1">
    <citation type="journal article" date="2014" name="Am. J. Bot.">
        <title>Genome assembly and annotation for red clover (Trifolium pratense; Fabaceae).</title>
        <authorList>
            <person name="Istvanek J."/>
            <person name="Jaros M."/>
            <person name="Krenek A."/>
            <person name="Repkova J."/>
        </authorList>
    </citation>
    <scope>NUCLEOTIDE SEQUENCE [LARGE SCALE GENOMIC DNA]</scope>
    <source>
        <strain evidence="12">cv. Tatra</strain>
        <tissue evidence="11">Young leaves</tissue>
    </source>
</reference>
<evidence type="ECO:0000256" key="5">
    <source>
        <dbReference type="ARBA" id="ARBA00022792"/>
    </source>
</evidence>
<evidence type="ECO:0000256" key="6">
    <source>
        <dbReference type="ARBA" id="ARBA00022927"/>
    </source>
</evidence>
<dbReference type="GO" id="GO:0030150">
    <property type="term" value="P:protein import into mitochondrial matrix"/>
    <property type="evidence" value="ECO:0007669"/>
    <property type="project" value="TreeGrafter"/>
</dbReference>
<keyword evidence="4" id="KW-0812">Transmembrane</keyword>
<dbReference type="GO" id="GO:0008320">
    <property type="term" value="F:protein transmembrane transporter activity"/>
    <property type="evidence" value="ECO:0007669"/>
    <property type="project" value="TreeGrafter"/>
</dbReference>
<dbReference type="AlphaFoldDB" id="A0A2K3P576"/>
<evidence type="ECO:0000256" key="9">
    <source>
        <dbReference type="ARBA" id="ARBA00023128"/>
    </source>
</evidence>
<evidence type="ECO:0000256" key="4">
    <source>
        <dbReference type="ARBA" id="ARBA00022692"/>
    </source>
</evidence>
<keyword evidence="9" id="KW-0496">Mitochondrion</keyword>
<sequence length="201" mass="21254">MGTPETLREPCPVRVLYDTGMAFGMGAVGGSAFHFSKGLYSSPKGARFIGATQAVGLKAGRIGGSFAVWSVLFSTFDCSMVYIRKKEDPWNSILAGAATGGFLSFRQGFAASARSAAFGGVLLGLIEGAGIAFDKFSSAQQPMMEDIPPPAVMMEDMPPKSSWFGGLFGGAKDEEKIVNGGSEVKILETYHAPPLPSFEYK</sequence>
<gene>
    <name evidence="11" type="ORF">L195_g007015</name>
</gene>